<dbReference type="GO" id="GO:1990904">
    <property type="term" value="C:ribonucleoprotein complex"/>
    <property type="evidence" value="ECO:0007669"/>
    <property type="project" value="UniProtKB-KW"/>
</dbReference>
<dbReference type="GO" id="GO:0003729">
    <property type="term" value="F:mRNA binding"/>
    <property type="evidence" value="ECO:0007669"/>
    <property type="project" value="TreeGrafter"/>
</dbReference>
<dbReference type="SUPFAM" id="SSF54736">
    <property type="entry name" value="ClpS-like"/>
    <property type="match status" value="1"/>
</dbReference>
<name>A0A974XDS1_9PROT</name>
<dbReference type="InterPro" id="IPR014719">
    <property type="entry name" value="Ribosomal_bL12_C/ClpS-like"/>
</dbReference>
<dbReference type="InterPro" id="IPR013823">
    <property type="entry name" value="Ribosomal_bL12_C"/>
</dbReference>
<organism evidence="5 6">
    <name type="scientific">Candidatus Vidania fulgoroideorum</name>
    <dbReference type="NCBI Taxonomy" id="881286"/>
    <lineage>
        <taxon>Bacteria</taxon>
        <taxon>Pseudomonadati</taxon>
        <taxon>Pseudomonadota</taxon>
        <taxon>Betaproteobacteria</taxon>
        <taxon>Candidatus Vidania</taxon>
    </lineage>
</organism>
<protein>
    <recommendedName>
        <fullName evidence="3">50S ribosomal protein L7/L12</fullName>
    </recommendedName>
</protein>
<reference evidence="5" key="2">
    <citation type="submission" date="2021-03" db="EMBL/GenBank/DDBJ databases">
        <title>Alternative transmission patterns in independently acquired nutritional co-symbionts of Dictyopharidae planthoppers.</title>
        <authorList>
            <person name="Michalik A."/>
            <person name="Lukasik P."/>
        </authorList>
    </citation>
    <scope>NUCLEOTIDE SEQUENCE</scope>
    <source>
        <strain evidence="5">DICMUL</strain>
    </source>
</reference>
<dbReference type="GO" id="GO:0003735">
    <property type="term" value="F:structural constituent of ribosome"/>
    <property type="evidence" value="ECO:0007669"/>
    <property type="project" value="InterPro"/>
</dbReference>
<gene>
    <name evidence="5" type="ORF">JSR02_00030</name>
</gene>
<dbReference type="PANTHER" id="PTHR45987:SF4">
    <property type="entry name" value="LARGE RIBOSOMAL SUBUNIT PROTEIN BL12M"/>
    <property type="match status" value="1"/>
</dbReference>
<dbReference type="InterPro" id="IPR036235">
    <property type="entry name" value="Ribosomal_bL12_oligo_N_sf"/>
</dbReference>
<keyword evidence="2" id="KW-0687">Ribonucleoprotein</keyword>
<reference evidence="5" key="1">
    <citation type="submission" date="2021-02" db="EMBL/GenBank/DDBJ databases">
        <authorList>
            <person name="Franco D."/>
        </authorList>
    </citation>
    <scope>NUCLEOTIDE SEQUENCE</scope>
    <source>
        <strain evidence="5">DICMUL</strain>
    </source>
</reference>
<keyword evidence="1 5" id="KW-0689">Ribosomal protein</keyword>
<dbReference type="AlphaFoldDB" id="A0A974XDS1"/>
<evidence type="ECO:0000313" key="6">
    <source>
        <dbReference type="Proteomes" id="UP000663602"/>
    </source>
</evidence>
<accession>A0A974XDS1</accession>
<dbReference type="InterPro" id="IPR000206">
    <property type="entry name" value="Ribosomal_bL12"/>
</dbReference>
<dbReference type="PANTHER" id="PTHR45987">
    <property type="entry name" value="39S RIBOSOMAL PROTEIN L12"/>
    <property type="match status" value="1"/>
</dbReference>
<dbReference type="Proteomes" id="UP000663602">
    <property type="component" value="Chromosome"/>
</dbReference>
<sequence>MKITKLIKKIENLKLPEICELITQLENKYNIHTIENTPTPTTTSQQTQKLYLTECGNNKIQTIKTLKEILNIGLLEAKKISDKLPQLLLETSNKQKLNKAKAQLDAIGATTQIKT</sequence>
<evidence type="ECO:0000256" key="3">
    <source>
        <dbReference type="ARBA" id="ARBA00035412"/>
    </source>
</evidence>
<dbReference type="SUPFAM" id="SSF48300">
    <property type="entry name" value="Ribosomal protein L7/12, oligomerisation (N-terminal) domain"/>
    <property type="match status" value="1"/>
</dbReference>
<dbReference type="GO" id="GO:0005840">
    <property type="term" value="C:ribosome"/>
    <property type="evidence" value="ECO:0007669"/>
    <property type="project" value="UniProtKB-KW"/>
</dbReference>
<evidence type="ECO:0000256" key="2">
    <source>
        <dbReference type="ARBA" id="ARBA00023274"/>
    </source>
</evidence>
<dbReference type="GO" id="GO:0006412">
    <property type="term" value="P:translation"/>
    <property type="evidence" value="ECO:0007669"/>
    <property type="project" value="InterPro"/>
</dbReference>
<proteinExistence type="predicted"/>
<evidence type="ECO:0000259" key="4">
    <source>
        <dbReference type="Pfam" id="PF00542"/>
    </source>
</evidence>
<evidence type="ECO:0000313" key="5">
    <source>
        <dbReference type="EMBL" id="QSW37844.1"/>
    </source>
</evidence>
<dbReference type="Pfam" id="PF00542">
    <property type="entry name" value="Ribosomal_L12"/>
    <property type="match status" value="1"/>
</dbReference>
<evidence type="ECO:0000256" key="1">
    <source>
        <dbReference type="ARBA" id="ARBA00022980"/>
    </source>
</evidence>
<feature type="domain" description="Large ribosomal subunit protein bL12 C-terminal" evidence="4">
    <location>
        <begin position="50"/>
        <end position="114"/>
    </location>
</feature>
<dbReference type="Gene3D" id="3.30.1390.10">
    <property type="match status" value="1"/>
</dbReference>
<dbReference type="EMBL" id="CP071410">
    <property type="protein sequence ID" value="QSW37844.1"/>
    <property type="molecule type" value="Genomic_DNA"/>
</dbReference>